<evidence type="ECO:0008006" key="3">
    <source>
        <dbReference type="Google" id="ProtNLM"/>
    </source>
</evidence>
<name>A0AA41VAK3_PAPNU</name>
<dbReference type="PANTHER" id="PTHR47926">
    <property type="entry name" value="PENTATRICOPEPTIDE REPEAT-CONTAINING PROTEIN"/>
    <property type="match status" value="1"/>
</dbReference>
<reference evidence="1" key="1">
    <citation type="submission" date="2022-03" db="EMBL/GenBank/DDBJ databases">
        <title>A functionally conserved STORR gene fusion in Papaver species that diverged 16.8 million years ago.</title>
        <authorList>
            <person name="Catania T."/>
        </authorList>
    </citation>
    <scope>NUCLEOTIDE SEQUENCE</scope>
    <source>
        <strain evidence="1">S-191538</strain>
    </source>
</reference>
<organism evidence="1 2">
    <name type="scientific">Papaver nudicaule</name>
    <name type="common">Iceland poppy</name>
    <dbReference type="NCBI Taxonomy" id="74823"/>
    <lineage>
        <taxon>Eukaryota</taxon>
        <taxon>Viridiplantae</taxon>
        <taxon>Streptophyta</taxon>
        <taxon>Embryophyta</taxon>
        <taxon>Tracheophyta</taxon>
        <taxon>Spermatophyta</taxon>
        <taxon>Magnoliopsida</taxon>
        <taxon>Ranunculales</taxon>
        <taxon>Papaveraceae</taxon>
        <taxon>Papaveroideae</taxon>
        <taxon>Papaver</taxon>
    </lineage>
</organism>
<dbReference type="InterPro" id="IPR046960">
    <property type="entry name" value="PPR_At4g14850-like_plant"/>
</dbReference>
<comment type="caution">
    <text evidence="1">The sequence shown here is derived from an EMBL/GenBank/DDBJ whole genome shotgun (WGS) entry which is preliminary data.</text>
</comment>
<dbReference type="InterPro" id="IPR011990">
    <property type="entry name" value="TPR-like_helical_dom_sf"/>
</dbReference>
<evidence type="ECO:0000313" key="2">
    <source>
        <dbReference type="Proteomes" id="UP001177140"/>
    </source>
</evidence>
<dbReference type="AlphaFoldDB" id="A0AA41VAK3"/>
<dbReference type="GO" id="GO:0003723">
    <property type="term" value="F:RNA binding"/>
    <property type="evidence" value="ECO:0007669"/>
    <property type="project" value="InterPro"/>
</dbReference>
<proteinExistence type="predicted"/>
<dbReference type="Proteomes" id="UP001177140">
    <property type="component" value="Unassembled WGS sequence"/>
</dbReference>
<evidence type="ECO:0000313" key="1">
    <source>
        <dbReference type="EMBL" id="MCL7031098.1"/>
    </source>
</evidence>
<gene>
    <name evidence="1" type="ORF">MKW94_028160</name>
</gene>
<dbReference type="EMBL" id="JAJJMA010108709">
    <property type="protein sequence ID" value="MCL7031098.1"/>
    <property type="molecule type" value="Genomic_DNA"/>
</dbReference>
<sequence>MNKDYSIVPSVEHCACLVDLLGRAGLLTDAYKFIEQMRPMQVCGGAANC</sequence>
<accession>A0AA41VAK3</accession>
<dbReference type="GO" id="GO:0009451">
    <property type="term" value="P:RNA modification"/>
    <property type="evidence" value="ECO:0007669"/>
    <property type="project" value="InterPro"/>
</dbReference>
<keyword evidence="2" id="KW-1185">Reference proteome</keyword>
<protein>
    <recommendedName>
        <fullName evidence="3">Pentatricopeptide repeat-containing protein</fullName>
    </recommendedName>
</protein>
<dbReference type="Gene3D" id="1.25.40.10">
    <property type="entry name" value="Tetratricopeptide repeat domain"/>
    <property type="match status" value="1"/>
</dbReference>